<dbReference type="AlphaFoldDB" id="A0A5M3M7G0"/>
<dbReference type="EMBL" id="JH711590">
    <property type="protein sequence ID" value="EIW74794.1"/>
    <property type="molecule type" value="Genomic_DNA"/>
</dbReference>
<organism evidence="1 2">
    <name type="scientific">Coniophora puteana (strain RWD-64-598)</name>
    <name type="common">Brown rot fungus</name>
    <dbReference type="NCBI Taxonomy" id="741705"/>
    <lineage>
        <taxon>Eukaryota</taxon>
        <taxon>Fungi</taxon>
        <taxon>Dikarya</taxon>
        <taxon>Basidiomycota</taxon>
        <taxon>Agaricomycotina</taxon>
        <taxon>Agaricomycetes</taxon>
        <taxon>Agaricomycetidae</taxon>
        <taxon>Boletales</taxon>
        <taxon>Coniophorineae</taxon>
        <taxon>Coniophoraceae</taxon>
        <taxon>Coniophora</taxon>
    </lineage>
</organism>
<dbReference type="RefSeq" id="XP_007774871.1">
    <property type="nucleotide sequence ID" value="XM_007776681.1"/>
</dbReference>
<dbReference type="GeneID" id="19210990"/>
<accession>A0A5M3M7G0</accession>
<sequence>MIPANVSPRSRENGFIPSQNTMLLGDIADEVNSLVMISKIYGNQLPTVAPNTSTHSCSMGLLFTTSAGGCLDRTCLSVLFIPFQSTEHLQTCTTQAIVRYRYIYHVVAQPGFTPLRGCRMLHLVD</sequence>
<name>A0A5M3M7G0_CONPW</name>
<comment type="caution">
    <text evidence="1">The sequence shown here is derived from an EMBL/GenBank/DDBJ whole genome shotgun (WGS) entry which is preliminary data.</text>
</comment>
<dbReference type="Proteomes" id="UP000053558">
    <property type="component" value="Unassembled WGS sequence"/>
</dbReference>
<gene>
    <name evidence="1" type="ORF">CONPUDRAFT_85598</name>
</gene>
<evidence type="ECO:0000313" key="2">
    <source>
        <dbReference type="Proteomes" id="UP000053558"/>
    </source>
</evidence>
<keyword evidence="2" id="KW-1185">Reference proteome</keyword>
<reference evidence="2" key="1">
    <citation type="journal article" date="2012" name="Science">
        <title>The Paleozoic origin of enzymatic lignin decomposition reconstructed from 31 fungal genomes.</title>
        <authorList>
            <person name="Floudas D."/>
            <person name="Binder M."/>
            <person name="Riley R."/>
            <person name="Barry K."/>
            <person name="Blanchette R.A."/>
            <person name="Henrissat B."/>
            <person name="Martinez A.T."/>
            <person name="Otillar R."/>
            <person name="Spatafora J.W."/>
            <person name="Yadav J.S."/>
            <person name="Aerts A."/>
            <person name="Benoit I."/>
            <person name="Boyd A."/>
            <person name="Carlson A."/>
            <person name="Copeland A."/>
            <person name="Coutinho P.M."/>
            <person name="de Vries R.P."/>
            <person name="Ferreira P."/>
            <person name="Findley K."/>
            <person name="Foster B."/>
            <person name="Gaskell J."/>
            <person name="Glotzer D."/>
            <person name="Gorecki P."/>
            <person name="Heitman J."/>
            <person name="Hesse C."/>
            <person name="Hori C."/>
            <person name="Igarashi K."/>
            <person name="Jurgens J.A."/>
            <person name="Kallen N."/>
            <person name="Kersten P."/>
            <person name="Kohler A."/>
            <person name="Kuees U."/>
            <person name="Kumar T.K.A."/>
            <person name="Kuo A."/>
            <person name="LaButti K."/>
            <person name="Larrondo L.F."/>
            <person name="Lindquist E."/>
            <person name="Ling A."/>
            <person name="Lombard V."/>
            <person name="Lucas S."/>
            <person name="Lundell T."/>
            <person name="Martin R."/>
            <person name="McLaughlin D.J."/>
            <person name="Morgenstern I."/>
            <person name="Morin E."/>
            <person name="Murat C."/>
            <person name="Nagy L.G."/>
            <person name="Nolan M."/>
            <person name="Ohm R.A."/>
            <person name="Patyshakuliyeva A."/>
            <person name="Rokas A."/>
            <person name="Ruiz-Duenas F.J."/>
            <person name="Sabat G."/>
            <person name="Salamov A."/>
            <person name="Samejima M."/>
            <person name="Schmutz J."/>
            <person name="Slot J.C."/>
            <person name="St John F."/>
            <person name="Stenlid J."/>
            <person name="Sun H."/>
            <person name="Sun S."/>
            <person name="Syed K."/>
            <person name="Tsang A."/>
            <person name="Wiebenga A."/>
            <person name="Young D."/>
            <person name="Pisabarro A."/>
            <person name="Eastwood D.C."/>
            <person name="Martin F."/>
            <person name="Cullen D."/>
            <person name="Grigoriev I.V."/>
            <person name="Hibbett D.S."/>
        </authorList>
    </citation>
    <scope>NUCLEOTIDE SEQUENCE [LARGE SCALE GENOMIC DNA]</scope>
    <source>
        <strain evidence="2">RWD-64-598 SS2</strain>
    </source>
</reference>
<evidence type="ECO:0000313" key="1">
    <source>
        <dbReference type="EMBL" id="EIW74794.1"/>
    </source>
</evidence>
<proteinExistence type="predicted"/>
<protein>
    <submittedName>
        <fullName evidence="1">Uncharacterized protein</fullName>
    </submittedName>
</protein>
<dbReference type="KEGG" id="cput:CONPUDRAFT_85598"/>